<dbReference type="GO" id="GO:0005737">
    <property type="term" value="C:cytoplasm"/>
    <property type="evidence" value="ECO:0007669"/>
    <property type="project" value="UniProtKB-SubCell"/>
</dbReference>
<evidence type="ECO:0000313" key="14">
    <source>
        <dbReference type="WBParaSite" id="ACRNAN_scaffold2183.g8323.t1"/>
    </source>
</evidence>
<proteinExistence type="inferred from homology"/>
<name>A0A914DCM3_9BILA</name>
<reference evidence="14" key="1">
    <citation type="submission" date="2022-11" db="UniProtKB">
        <authorList>
            <consortium name="WormBaseParasite"/>
        </authorList>
    </citation>
    <scope>IDENTIFICATION</scope>
</reference>
<dbReference type="GO" id="GO:0015031">
    <property type="term" value="P:protein transport"/>
    <property type="evidence" value="ECO:0007669"/>
    <property type="project" value="UniProtKB-KW"/>
</dbReference>
<keyword evidence="6" id="KW-0963">Cytoplasm</keyword>
<evidence type="ECO:0000313" key="13">
    <source>
        <dbReference type="Proteomes" id="UP000887540"/>
    </source>
</evidence>
<dbReference type="Gene3D" id="1.10.10.1440">
    <property type="entry name" value="PHAX RNA-binding domain"/>
    <property type="match status" value="1"/>
</dbReference>
<feature type="compositionally biased region" description="Polar residues" evidence="11">
    <location>
        <begin position="33"/>
        <end position="47"/>
    </location>
</feature>
<dbReference type="InterPro" id="IPR039047">
    <property type="entry name" value="PHAX"/>
</dbReference>
<evidence type="ECO:0000256" key="11">
    <source>
        <dbReference type="SAM" id="MobiDB-lite"/>
    </source>
</evidence>
<feature type="compositionally biased region" description="Low complexity" evidence="11">
    <location>
        <begin position="156"/>
        <end position="166"/>
    </location>
</feature>
<dbReference type="GO" id="GO:0005634">
    <property type="term" value="C:nucleus"/>
    <property type="evidence" value="ECO:0007669"/>
    <property type="project" value="UniProtKB-SubCell"/>
</dbReference>
<dbReference type="Pfam" id="PF10258">
    <property type="entry name" value="PHAX_RNA-bd"/>
    <property type="match status" value="1"/>
</dbReference>
<keyword evidence="7" id="KW-0694">RNA-binding</keyword>
<evidence type="ECO:0000256" key="9">
    <source>
        <dbReference type="ARBA" id="ARBA00023242"/>
    </source>
</evidence>
<evidence type="ECO:0000256" key="7">
    <source>
        <dbReference type="ARBA" id="ARBA00022884"/>
    </source>
</evidence>
<feature type="compositionally biased region" description="Acidic residues" evidence="11">
    <location>
        <begin position="15"/>
        <end position="24"/>
    </location>
</feature>
<comment type="subcellular location">
    <subcellularLocation>
        <location evidence="2">Cytoplasm</location>
    </subcellularLocation>
    <subcellularLocation>
        <location evidence="1">Nucleus</location>
    </subcellularLocation>
</comment>
<keyword evidence="13" id="KW-1185">Reference proteome</keyword>
<evidence type="ECO:0000256" key="6">
    <source>
        <dbReference type="ARBA" id="ARBA00022490"/>
    </source>
</evidence>
<dbReference type="InterPro" id="IPR019385">
    <property type="entry name" value="PHAX_RNA-binding_domain"/>
</dbReference>
<dbReference type="WBParaSite" id="ACRNAN_scaffold2183.g8323.t1">
    <property type="protein sequence ID" value="ACRNAN_scaffold2183.g8323.t1"/>
    <property type="gene ID" value="ACRNAN_scaffold2183.g8323"/>
</dbReference>
<evidence type="ECO:0000256" key="1">
    <source>
        <dbReference type="ARBA" id="ARBA00004123"/>
    </source>
</evidence>
<feature type="domain" description="Phosphorylated adapter RNA export protein RNA-binding" evidence="12">
    <location>
        <begin position="239"/>
        <end position="315"/>
    </location>
</feature>
<feature type="region of interest" description="Disordered" evidence="11">
    <location>
        <begin position="65"/>
        <end position="132"/>
    </location>
</feature>
<keyword evidence="5" id="KW-0813">Transport</keyword>
<dbReference type="PANTHER" id="PTHR13135:SF0">
    <property type="entry name" value="PHOSPHORYLATED ADAPTER RNA EXPORT PROTEIN"/>
    <property type="match status" value="1"/>
</dbReference>
<dbReference type="GO" id="GO:0003723">
    <property type="term" value="F:RNA binding"/>
    <property type="evidence" value="ECO:0007669"/>
    <property type="project" value="UniProtKB-KW"/>
</dbReference>
<accession>A0A914DCM3</accession>
<feature type="region of interest" description="Disordered" evidence="11">
    <location>
        <begin position="149"/>
        <end position="178"/>
    </location>
</feature>
<evidence type="ECO:0000256" key="8">
    <source>
        <dbReference type="ARBA" id="ARBA00022927"/>
    </source>
</evidence>
<sequence>MSLHNNRRKCSESSSTEEEPDFMSEDYHKIARPTSSTSTSVAENGRLTKNANLWKDVAMEQSLNEQMSRSGRILGNEHGFDRGTESYTMPKGVVFDDIPEELPKSSIDDKKKKNPPKPEEDEDIFNESNQGPIAEFGVKGTFRVLKRKATSGRFAQRQNSRRNSNQSEKDSGVFSFNNRKRKFTGSRESLASSQGQNHDRQMKRYKEIPKDFLAPEYSLQALLNSHIPKHLDGEELGRYIANVMGDQNPEAIVKAVQLAGKEMCITLFNETKRIEEEGGMLICNKTRRRTPGGVFLTLFRQNRSISDEAKNELMEFSRALMKAKEQNKLEQKMEEKATIAMEEMQVLPTASEVFNINTSQS</sequence>
<evidence type="ECO:0000256" key="4">
    <source>
        <dbReference type="ARBA" id="ARBA00016856"/>
    </source>
</evidence>
<comment type="similarity">
    <text evidence="3">Belongs to the PHAX family.</text>
</comment>
<evidence type="ECO:0000256" key="10">
    <source>
        <dbReference type="ARBA" id="ARBA00030834"/>
    </source>
</evidence>
<feature type="compositionally biased region" description="Basic and acidic residues" evidence="11">
    <location>
        <begin position="101"/>
        <end position="111"/>
    </location>
</feature>
<feature type="region of interest" description="Disordered" evidence="11">
    <location>
        <begin position="1"/>
        <end position="47"/>
    </location>
</feature>
<dbReference type="AlphaFoldDB" id="A0A914DCM3"/>
<evidence type="ECO:0000259" key="12">
    <source>
        <dbReference type="Pfam" id="PF10258"/>
    </source>
</evidence>
<dbReference type="GO" id="GO:0006408">
    <property type="term" value="P:snRNA export from nucleus"/>
    <property type="evidence" value="ECO:0007669"/>
    <property type="project" value="InterPro"/>
</dbReference>
<evidence type="ECO:0000256" key="3">
    <source>
        <dbReference type="ARBA" id="ARBA00006094"/>
    </source>
</evidence>
<organism evidence="13 14">
    <name type="scientific">Acrobeloides nanus</name>
    <dbReference type="NCBI Taxonomy" id="290746"/>
    <lineage>
        <taxon>Eukaryota</taxon>
        <taxon>Metazoa</taxon>
        <taxon>Ecdysozoa</taxon>
        <taxon>Nematoda</taxon>
        <taxon>Chromadorea</taxon>
        <taxon>Rhabditida</taxon>
        <taxon>Tylenchina</taxon>
        <taxon>Cephalobomorpha</taxon>
        <taxon>Cephaloboidea</taxon>
        <taxon>Cephalobidae</taxon>
        <taxon>Acrobeloides</taxon>
    </lineage>
</organism>
<evidence type="ECO:0000256" key="5">
    <source>
        <dbReference type="ARBA" id="ARBA00022448"/>
    </source>
</evidence>
<dbReference type="Proteomes" id="UP000887540">
    <property type="component" value="Unplaced"/>
</dbReference>
<keyword evidence="8" id="KW-0653">Protein transport</keyword>
<evidence type="ECO:0000256" key="2">
    <source>
        <dbReference type="ARBA" id="ARBA00004496"/>
    </source>
</evidence>
<dbReference type="InterPro" id="IPR038092">
    <property type="entry name" value="PHAX_RNA-binding_sf"/>
</dbReference>
<keyword evidence="9" id="KW-0539">Nucleus</keyword>
<protein>
    <recommendedName>
        <fullName evidence="4">Phosphorylated adapter RNA export protein</fullName>
    </recommendedName>
    <alternativeName>
        <fullName evidence="10">RNA U small nuclear RNA export adapter protein</fullName>
    </alternativeName>
</protein>
<dbReference type="PANTHER" id="PTHR13135">
    <property type="entry name" value="CYTOSOLIC RESINIFERATOXIN BINDING PROTEIN RBP-26"/>
    <property type="match status" value="1"/>
</dbReference>